<proteinExistence type="predicted"/>
<protein>
    <submittedName>
        <fullName evidence="2">Uncharacterized protein</fullName>
    </submittedName>
</protein>
<dbReference type="RefSeq" id="WP_180570003.1">
    <property type="nucleotide sequence ID" value="NZ_JACCKB010000032.1"/>
</dbReference>
<keyword evidence="1" id="KW-0732">Signal</keyword>
<name>A0A853ID52_9GAMM</name>
<dbReference type="EMBL" id="JACCKB010000032">
    <property type="protein sequence ID" value="NYZ67984.1"/>
    <property type="molecule type" value="Genomic_DNA"/>
</dbReference>
<feature type="signal peptide" evidence="1">
    <location>
        <begin position="1"/>
        <end position="39"/>
    </location>
</feature>
<dbReference type="AlphaFoldDB" id="A0A853ID52"/>
<comment type="caution">
    <text evidence="2">The sequence shown here is derived from an EMBL/GenBank/DDBJ whole genome shotgun (WGS) entry which is preliminary data.</text>
</comment>
<sequence>MTTTNDACTRDAYKSSKPTKLTKLLLSFVFASLASSIWAEQIAPAPDQTIPDLLCRDIAKCQKIAKPTEWPAPVEAKGLIYGNLLFTFILPPPDKAVRSFDSDSGLAALLEDGSAFSFYVTEKMEGTTSAFEYVFDTSISELPKQLPVDYAAAVVMYGIKDQPAKDTEFRKYKRESWTVIAGFSDTEGVKIMVAHKQFTDRLFIVKLNPKAKQYFGQVMSSISLGER</sequence>
<evidence type="ECO:0000313" key="2">
    <source>
        <dbReference type="EMBL" id="NYZ67984.1"/>
    </source>
</evidence>
<reference evidence="2 3" key="1">
    <citation type="submission" date="2020-07" db="EMBL/GenBank/DDBJ databases">
        <title>Endozoicomonas sp. nov., isolated from sediment.</title>
        <authorList>
            <person name="Gu T."/>
        </authorList>
    </citation>
    <scope>NUCLEOTIDE SEQUENCE [LARGE SCALE GENOMIC DNA]</scope>
    <source>
        <strain evidence="2 3">SM1973</strain>
    </source>
</reference>
<accession>A0A853ID52</accession>
<keyword evidence="3" id="KW-1185">Reference proteome</keyword>
<dbReference type="Proteomes" id="UP000569732">
    <property type="component" value="Unassembled WGS sequence"/>
</dbReference>
<gene>
    <name evidence="2" type="ORF">H0A36_18370</name>
</gene>
<organism evidence="2 3">
    <name type="scientific">Spartinivicinus marinus</name>
    <dbReference type="NCBI Taxonomy" id="2994442"/>
    <lineage>
        <taxon>Bacteria</taxon>
        <taxon>Pseudomonadati</taxon>
        <taxon>Pseudomonadota</taxon>
        <taxon>Gammaproteobacteria</taxon>
        <taxon>Oceanospirillales</taxon>
        <taxon>Zooshikellaceae</taxon>
        <taxon>Spartinivicinus</taxon>
    </lineage>
</organism>
<feature type="chain" id="PRO_5032297551" evidence="1">
    <location>
        <begin position="40"/>
        <end position="227"/>
    </location>
</feature>
<evidence type="ECO:0000313" key="3">
    <source>
        <dbReference type="Proteomes" id="UP000569732"/>
    </source>
</evidence>
<evidence type="ECO:0000256" key="1">
    <source>
        <dbReference type="SAM" id="SignalP"/>
    </source>
</evidence>